<organism evidence="2 3">
    <name type="scientific">Janibacter limosus</name>
    <dbReference type="NCBI Taxonomy" id="53458"/>
    <lineage>
        <taxon>Bacteria</taxon>
        <taxon>Bacillati</taxon>
        <taxon>Actinomycetota</taxon>
        <taxon>Actinomycetes</taxon>
        <taxon>Micrococcales</taxon>
        <taxon>Intrasporangiaceae</taxon>
        <taxon>Janibacter</taxon>
    </lineage>
</organism>
<proteinExistence type="predicted"/>
<evidence type="ECO:0000313" key="2">
    <source>
        <dbReference type="EMBL" id="QBF45148.1"/>
    </source>
</evidence>
<name>A0A4V0ZAN8_9MICO</name>
<dbReference type="RefSeq" id="WP_130628391.1">
    <property type="nucleotide sequence ID" value="NZ_CP036164.1"/>
</dbReference>
<dbReference type="InterPro" id="IPR011044">
    <property type="entry name" value="Quino_amine_DH_bsu"/>
</dbReference>
<keyword evidence="1" id="KW-0812">Transmembrane</keyword>
<keyword evidence="1" id="KW-1133">Transmembrane helix</keyword>
<feature type="transmembrane region" description="Helical" evidence="1">
    <location>
        <begin position="19"/>
        <end position="40"/>
    </location>
</feature>
<reference evidence="2 3" key="1">
    <citation type="submission" date="2019-02" db="EMBL/GenBank/DDBJ databases">
        <title>Genomic data mining of an Antarctic deep-sea actinobacterium, Janibacterlimosus P3-3-X1.</title>
        <authorList>
            <person name="Liao L."/>
            <person name="Chen B."/>
        </authorList>
    </citation>
    <scope>NUCLEOTIDE SEQUENCE [LARGE SCALE GENOMIC DNA]</scope>
    <source>
        <strain evidence="2 3">P3-3-X1</strain>
    </source>
</reference>
<dbReference type="Proteomes" id="UP000290408">
    <property type="component" value="Chromosome"/>
</dbReference>
<dbReference type="AlphaFoldDB" id="A0A4V0ZAN8"/>
<evidence type="ECO:0000313" key="3">
    <source>
        <dbReference type="Proteomes" id="UP000290408"/>
    </source>
</evidence>
<keyword evidence="3" id="KW-1185">Reference proteome</keyword>
<accession>A0A4V0ZAN8</accession>
<sequence>MTAPHETPTRRRRSLPRTLITGVGVLALVAMFAAGVVSFLPGGIAGLTGRVGPAEVEGKVLWTSEDLAIQLGPNGWLTHPGEGGDYIARNVRTGESWTIGDLSSRREITPDGVVVQPDGQRILVQREGATHTTSTTKILAEFGDDRLWPGTDSQLVGVSERHVAVLTCLAPKPSRLTDEVEGGRAVLAGVDLRDASVDWTRDTGAGCGGDVAQSSYPSTLPAQRYLLLEPAEEQIMAVDLDTGSVAQRWSGAKRYWFAVQGEHVLATDGQGTATWSSLRTGKQIDEVSCPLMSVGDPGDTSRQLSPEATPFVECRDSVQAVGEDGFTEIATPPFAEGEPVADGDELAVGHLVLRREGAIIRLSNGLTGKAIGDLDVPEDFEVGRYAPSGRLVHFVAWEDGGPRNTGSYRAFDTVTGELVVSTGEGMRTGADASPDGIIVVESDDEDVEGTRLWVAGTKEST</sequence>
<dbReference type="EMBL" id="CP036164">
    <property type="protein sequence ID" value="QBF45148.1"/>
    <property type="molecule type" value="Genomic_DNA"/>
</dbReference>
<dbReference type="STRING" id="1216970.GCA_001570985_01790"/>
<dbReference type="KEGG" id="jli:EXU32_02010"/>
<protein>
    <submittedName>
        <fullName evidence="2">Uncharacterized protein</fullName>
    </submittedName>
</protein>
<gene>
    <name evidence="2" type="ORF">EXU32_02010</name>
</gene>
<evidence type="ECO:0000256" key="1">
    <source>
        <dbReference type="SAM" id="Phobius"/>
    </source>
</evidence>
<keyword evidence="1" id="KW-0472">Membrane</keyword>
<dbReference type="OrthoDB" id="4847617at2"/>
<dbReference type="SUPFAM" id="SSF50969">
    <property type="entry name" value="YVTN repeat-like/Quinoprotein amine dehydrogenase"/>
    <property type="match status" value="1"/>
</dbReference>